<evidence type="ECO:0000313" key="12">
    <source>
        <dbReference type="Proteomes" id="UP000650524"/>
    </source>
</evidence>
<dbReference type="EMBL" id="JACNJD010000200">
    <property type="protein sequence ID" value="MBC8177295.1"/>
    <property type="molecule type" value="Genomic_DNA"/>
</dbReference>
<dbReference type="Proteomes" id="UP000650524">
    <property type="component" value="Unassembled WGS sequence"/>
</dbReference>
<dbReference type="AlphaFoldDB" id="A0A8J6MZB9"/>
<keyword evidence="3" id="KW-1003">Cell membrane</keyword>
<organism evidence="11 12">
    <name type="scientific">Candidatus Desulfacyla euxinica</name>
    <dbReference type="NCBI Taxonomy" id="2841693"/>
    <lineage>
        <taxon>Bacteria</taxon>
        <taxon>Deltaproteobacteria</taxon>
        <taxon>Candidatus Desulfacyla</taxon>
    </lineage>
</organism>
<feature type="transmembrane region" description="Helical" evidence="10">
    <location>
        <begin position="12"/>
        <end position="30"/>
    </location>
</feature>
<gene>
    <name evidence="11" type="ORF">H8E19_07795</name>
</gene>
<feature type="transmembrane region" description="Helical" evidence="10">
    <location>
        <begin position="138"/>
        <end position="162"/>
    </location>
</feature>
<dbReference type="GO" id="GO:0015192">
    <property type="term" value="F:L-phenylalanine transmembrane transporter activity"/>
    <property type="evidence" value="ECO:0007669"/>
    <property type="project" value="TreeGrafter"/>
</dbReference>
<evidence type="ECO:0000313" key="11">
    <source>
        <dbReference type="EMBL" id="MBC8177295.1"/>
    </source>
</evidence>
<dbReference type="Pfam" id="PF02653">
    <property type="entry name" value="BPD_transp_2"/>
    <property type="match status" value="1"/>
</dbReference>
<reference evidence="11 12" key="1">
    <citation type="submission" date="2020-08" db="EMBL/GenBank/DDBJ databases">
        <title>Bridging the membrane lipid divide: bacteria of the FCB group superphylum have the potential to synthesize archaeal ether lipids.</title>
        <authorList>
            <person name="Villanueva L."/>
            <person name="Von Meijenfeldt F.A.B."/>
            <person name="Westbye A.B."/>
            <person name="Yadav S."/>
            <person name="Hopmans E.C."/>
            <person name="Dutilh B.E."/>
            <person name="Sinninghe Damste J.S."/>
        </authorList>
    </citation>
    <scope>NUCLEOTIDE SEQUENCE [LARGE SCALE GENOMIC DNA]</scope>
    <source>
        <strain evidence="11">NIOZ-UU27</strain>
    </source>
</reference>
<evidence type="ECO:0000256" key="5">
    <source>
        <dbReference type="ARBA" id="ARBA00022692"/>
    </source>
</evidence>
<evidence type="ECO:0000256" key="9">
    <source>
        <dbReference type="ARBA" id="ARBA00037998"/>
    </source>
</evidence>
<feature type="transmembrane region" description="Helical" evidence="10">
    <location>
        <begin position="97"/>
        <end position="118"/>
    </location>
</feature>
<evidence type="ECO:0000256" key="4">
    <source>
        <dbReference type="ARBA" id="ARBA00022519"/>
    </source>
</evidence>
<dbReference type="GO" id="GO:0015190">
    <property type="term" value="F:L-leucine transmembrane transporter activity"/>
    <property type="evidence" value="ECO:0007669"/>
    <property type="project" value="TreeGrafter"/>
</dbReference>
<dbReference type="PANTHER" id="PTHR11795">
    <property type="entry name" value="BRANCHED-CHAIN AMINO ACID TRANSPORT SYSTEM PERMEASE PROTEIN LIVH"/>
    <property type="match status" value="1"/>
</dbReference>
<keyword evidence="6" id="KW-0029">Amino-acid transport</keyword>
<keyword evidence="2" id="KW-0813">Transport</keyword>
<comment type="subcellular location">
    <subcellularLocation>
        <location evidence="1">Cell membrane</location>
        <topology evidence="1">Multi-pass membrane protein</topology>
    </subcellularLocation>
</comment>
<feature type="transmembrane region" description="Helical" evidence="10">
    <location>
        <begin position="191"/>
        <end position="212"/>
    </location>
</feature>
<keyword evidence="4" id="KW-0997">Cell inner membrane</keyword>
<evidence type="ECO:0000256" key="1">
    <source>
        <dbReference type="ARBA" id="ARBA00004651"/>
    </source>
</evidence>
<proteinExistence type="inferred from homology"/>
<evidence type="ECO:0000256" key="10">
    <source>
        <dbReference type="SAM" id="Phobius"/>
    </source>
</evidence>
<dbReference type="GO" id="GO:0015808">
    <property type="term" value="P:L-alanine transport"/>
    <property type="evidence" value="ECO:0007669"/>
    <property type="project" value="TreeGrafter"/>
</dbReference>
<dbReference type="InterPro" id="IPR001851">
    <property type="entry name" value="ABC_transp_permease"/>
</dbReference>
<feature type="transmembrane region" description="Helical" evidence="10">
    <location>
        <begin position="271"/>
        <end position="290"/>
    </location>
</feature>
<evidence type="ECO:0000256" key="8">
    <source>
        <dbReference type="ARBA" id="ARBA00023136"/>
    </source>
</evidence>
<keyword evidence="7 10" id="KW-1133">Transmembrane helix</keyword>
<comment type="caution">
    <text evidence="11">The sequence shown here is derived from an EMBL/GenBank/DDBJ whole genome shotgun (WGS) entry which is preliminary data.</text>
</comment>
<keyword evidence="5 10" id="KW-0812">Transmembrane</keyword>
<dbReference type="GO" id="GO:0015188">
    <property type="term" value="F:L-isoleucine transmembrane transporter activity"/>
    <property type="evidence" value="ECO:0007669"/>
    <property type="project" value="TreeGrafter"/>
</dbReference>
<dbReference type="GO" id="GO:0005304">
    <property type="term" value="F:L-valine transmembrane transporter activity"/>
    <property type="evidence" value="ECO:0007669"/>
    <property type="project" value="TreeGrafter"/>
</dbReference>
<evidence type="ECO:0000256" key="7">
    <source>
        <dbReference type="ARBA" id="ARBA00022989"/>
    </source>
</evidence>
<evidence type="ECO:0000256" key="3">
    <source>
        <dbReference type="ARBA" id="ARBA00022475"/>
    </source>
</evidence>
<name>A0A8J6MZB9_9DELT</name>
<dbReference type="GO" id="GO:0042941">
    <property type="term" value="P:D-alanine transmembrane transport"/>
    <property type="evidence" value="ECO:0007669"/>
    <property type="project" value="TreeGrafter"/>
</dbReference>
<dbReference type="GO" id="GO:0005886">
    <property type="term" value="C:plasma membrane"/>
    <property type="evidence" value="ECO:0007669"/>
    <property type="project" value="UniProtKB-SubCell"/>
</dbReference>
<keyword evidence="8 10" id="KW-0472">Membrane</keyword>
<dbReference type="CDD" id="cd06582">
    <property type="entry name" value="TM_PBP1_LivH_like"/>
    <property type="match status" value="1"/>
</dbReference>
<comment type="similarity">
    <text evidence="9">Belongs to the binding-protein-dependent transport system permease family. LivHM subfamily.</text>
</comment>
<dbReference type="GO" id="GO:1903806">
    <property type="term" value="P:L-isoleucine import across plasma membrane"/>
    <property type="evidence" value="ECO:0007669"/>
    <property type="project" value="TreeGrafter"/>
</dbReference>
<evidence type="ECO:0000256" key="6">
    <source>
        <dbReference type="ARBA" id="ARBA00022970"/>
    </source>
</evidence>
<evidence type="ECO:0000256" key="2">
    <source>
        <dbReference type="ARBA" id="ARBA00022448"/>
    </source>
</evidence>
<dbReference type="PANTHER" id="PTHR11795:SF371">
    <property type="entry name" value="HIGH-AFFINITY BRANCHED-CHAIN AMINO ACID TRANSPORT SYSTEM PERMEASE PROTEIN LIVH"/>
    <property type="match status" value="1"/>
</dbReference>
<protein>
    <submittedName>
        <fullName evidence="11">Branched-chain amino acid ABC transporter permease</fullName>
    </submittedName>
</protein>
<feature type="transmembrane region" description="Helical" evidence="10">
    <location>
        <begin position="232"/>
        <end position="259"/>
    </location>
</feature>
<accession>A0A8J6MZB9</accession>
<feature type="transmembrane region" description="Helical" evidence="10">
    <location>
        <begin position="50"/>
        <end position="77"/>
    </location>
</feature>
<sequence>MTFQLFIQQLINGMSLGTLYGLIAIGYTMVYGILRLINFAHADVMMMSTYFAFFGISMFALPWWVAAIIAMILTALLGIMIDQGAYRPLRRAPRISALITAIGVSFLLENLGLVIFGSRPRAFFRPEIFRPVWQFGEIHVLSLSVYTICITAVLLVFVYIIIYRTRIGMAMRAISRDMQTVPLMGVDLNRVIAFTFGMGSALAAAGGILWAMKYPQIEPLMGIFPGLKAFVAAVLGGIGNVFGAVIGGFILGVTEILLVAFFPEFSGYRDALAFLLLILVLLFRPTGIMGEVLPE</sequence>
<dbReference type="InterPro" id="IPR052157">
    <property type="entry name" value="BCAA_transport_permease"/>
</dbReference>